<proteinExistence type="predicted"/>
<dbReference type="Proteomes" id="UP001500752">
    <property type="component" value="Unassembled WGS sequence"/>
</dbReference>
<evidence type="ECO:0000313" key="2">
    <source>
        <dbReference type="Proteomes" id="UP001500752"/>
    </source>
</evidence>
<dbReference type="EMBL" id="BAABEO010000002">
    <property type="protein sequence ID" value="GAA3666688.1"/>
    <property type="molecule type" value="Genomic_DNA"/>
</dbReference>
<organism evidence="1 2">
    <name type="scientific">Arthrobacter ginkgonis</name>
    <dbReference type="NCBI Taxonomy" id="1630594"/>
    <lineage>
        <taxon>Bacteria</taxon>
        <taxon>Bacillati</taxon>
        <taxon>Actinomycetota</taxon>
        <taxon>Actinomycetes</taxon>
        <taxon>Micrococcales</taxon>
        <taxon>Micrococcaceae</taxon>
        <taxon>Arthrobacter</taxon>
    </lineage>
</organism>
<gene>
    <name evidence="1" type="ORF">GCM10023081_01930</name>
</gene>
<comment type="caution">
    <text evidence="1">The sequence shown here is derived from an EMBL/GenBank/DDBJ whole genome shotgun (WGS) entry which is preliminary data.</text>
</comment>
<accession>A0ABP7BSH1</accession>
<sequence length="108" mass="11509">MFVRVPARIVRRVRDEQQNDAGRPVPWLRNRPSGVAHYFGNTGSKRARFREDCPEGSKILWSGPGAKASLKGRGRGNAAGAAPAGATAQLLGRNSESAQIGPLKLTCG</sequence>
<protein>
    <submittedName>
        <fullName evidence="1">Uncharacterized protein</fullName>
    </submittedName>
</protein>
<evidence type="ECO:0000313" key="1">
    <source>
        <dbReference type="EMBL" id="GAA3666688.1"/>
    </source>
</evidence>
<reference evidence="2" key="1">
    <citation type="journal article" date="2019" name="Int. J. Syst. Evol. Microbiol.">
        <title>The Global Catalogue of Microorganisms (GCM) 10K type strain sequencing project: providing services to taxonomists for standard genome sequencing and annotation.</title>
        <authorList>
            <consortium name="The Broad Institute Genomics Platform"/>
            <consortium name="The Broad Institute Genome Sequencing Center for Infectious Disease"/>
            <person name="Wu L."/>
            <person name="Ma J."/>
        </authorList>
    </citation>
    <scope>NUCLEOTIDE SEQUENCE [LARGE SCALE GENOMIC DNA]</scope>
    <source>
        <strain evidence="2">JCM 30742</strain>
    </source>
</reference>
<name>A0ABP7BSH1_9MICC</name>
<keyword evidence="2" id="KW-1185">Reference proteome</keyword>